<proteinExistence type="predicted"/>
<evidence type="ECO:0000313" key="2">
    <source>
        <dbReference type="Proteomes" id="UP001595772"/>
    </source>
</evidence>
<keyword evidence="2" id="KW-1185">Reference proteome</keyword>
<sequence>MMNRLVDITQLFLYETDFEVHANREKSWDFATKKDFESRKETAKSLFRQERKGYDLFKIADVAKLPVMTVREIESDLQIKATQ</sequence>
<dbReference type="EMBL" id="JBHSAO010000001">
    <property type="protein sequence ID" value="MFC4022709.1"/>
    <property type="molecule type" value="Genomic_DNA"/>
</dbReference>
<comment type="caution">
    <text evidence="1">The sequence shown here is derived from an EMBL/GenBank/DDBJ whole genome shotgun (WGS) entry which is preliminary data.</text>
</comment>
<evidence type="ECO:0000313" key="1">
    <source>
        <dbReference type="EMBL" id="MFC4022709.1"/>
    </source>
</evidence>
<protein>
    <submittedName>
        <fullName evidence="1">Uncharacterized protein</fullName>
    </submittedName>
</protein>
<accession>A0ABV8GX22</accession>
<reference evidence="2" key="1">
    <citation type="journal article" date="2019" name="Int. J. Syst. Evol. Microbiol.">
        <title>The Global Catalogue of Microorganisms (GCM) 10K type strain sequencing project: providing services to taxonomists for standard genome sequencing and annotation.</title>
        <authorList>
            <consortium name="The Broad Institute Genomics Platform"/>
            <consortium name="The Broad Institute Genome Sequencing Center for Infectious Disease"/>
            <person name="Wu L."/>
            <person name="Ma J."/>
        </authorList>
    </citation>
    <scope>NUCLEOTIDE SEQUENCE [LARGE SCALE GENOMIC DNA]</scope>
    <source>
        <strain evidence="2">IBRC-M 10703</strain>
    </source>
</reference>
<name>A0ABV8GX22_9BACI</name>
<dbReference type="RefSeq" id="WP_379495209.1">
    <property type="nucleotide sequence ID" value="NZ_JBHSAO010000001.1"/>
</dbReference>
<gene>
    <name evidence="1" type="ORF">ACFOUV_02615</name>
</gene>
<dbReference type="Proteomes" id="UP001595772">
    <property type="component" value="Unassembled WGS sequence"/>
</dbReference>
<organism evidence="1 2">
    <name type="scientific">Oceanobacillus longus</name>
    <dbReference type="NCBI Taxonomy" id="930120"/>
    <lineage>
        <taxon>Bacteria</taxon>
        <taxon>Bacillati</taxon>
        <taxon>Bacillota</taxon>
        <taxon>Bacilli</taxon>
        <taxon>Bacillales</taxon>
        <taxon>Bacillaceae</taxon>
        <taxon>Oceanobacillus</taxon>
    </lineage>
</organism>